<comment type="caution">
    <text evidence="1">The sequence shown here is derived from an EMBL/GenBank/DDBJ whole genome shotgun (WGS) entry which is preliminary data.</text>
</comment>
<dbReference type="Proteomes" id="UP001642484">
    <property type="component" value="Unassembled WGS sequence"/>
</dbReference>
<gene>
    <name evidence="1" type="ORF">CCMP2556_LOCUS12401</name>
</gene>
<evidence type="ECO:0000313" key="2">
    <source>
        <dbReference type="Proteomes" id="UP001642484"/>
    </source>
</evidence>
<reference evidence="1 2" key="1">
    <citation type="submission" date="2024-02" db="EMBL/GenBank/DDBJ databases">
        <authorList>
            <person name="Chen Y."/>
            <person name="Shah S."/>
            <person name="Dougan E. K."/>
            <person name="Thang M."/>
            <person name="Chan C."/>
        </authorList>
    </citation>
    <scope>NUCLEOTIDE SEQUENCE [LARGE SCALE GENOMIC DNA]</scope>
</reference>
<name>A0ABP0JP53_9DINO</name>
<sequence length="119" mass="13014">MSQIVGTVIFTTDRSNVPSCMGALLLAGSCVQPLLSGVFAHRLHWRTQRTGKPCSGDTHCSLEGRLKCHSTSECPEDEGSSLRFWVAMRHVSFTSQQKNAKVVDSLLQKNIMSSCQADS</sequence>
<organism evidence="1 2">
    <name type="scientific">Durusdinium trenchii</name>
    <dbReference type="NCBI Taxonomy" id="1381693"/>
    <lineage>
        <taxon>Eukaryota</taxon>
        <taxon>Sar</taxon>
        <taxon>Alveolata</taxon>
        <taxon>Dinophyceae</taxon>
        <taxon>Suessiales</taxon>
        <taxon>Symbiodiniaceae</taxon>
        <taxon>Durusdinium</taxon>
    </lineage>
</organism>
<accession>A0ABP0JP53</accession>
<dbReference type="EMBL" id="CAXAMN010006014">
    <property type="protein sequence ID" value="CAK9016187.1"/>
    <property type="molecule type" value="Genomic_DNA"/>
</dbReference>
<keyword evidence="2" id="KW-1185">Reference proteome</keyword>
<evidence type="ECO:0000313" key="1">
    <source>
        <dbReference type="EMBL" id="CAK9016187.1"/>
    </source>
</evidence>
<protein>
    <submittedName>
        <fullName evidence="1">Uncharacterized protein</fullName>
    </submittedName>
</protein>
<proteinExistence type="predicted"/>